<accession>A0AAD1X057</accession>
<evidence type="ECO:0000256" key="6">
    <source>
        <dbReference type="ARBA" id="ARBA00022759"/>
    </source>
</evidence>
<keyword evidence="7 13" id="KW-0227">DNA damage</keyword>
<evidence type="ECO:0000313" key="17">
    <source>
        <dbReference type="Proteomes" id="UP001295444"/>
    </source>
</evidence>
<dbReference type="EMBL" id="CAKOES020000223">
    <property type="protein sequence ID" value="CAH2330083.1"/>
    <property type="molecule type" value="Genomic_DNA"/>
</dbReference>
<keyword evidence="4 13" id="KW-0540">Nuclease</keyword>
<keyword evidence="5 13" id="KW-0479">Metal-binding</keyword>
<dbReference type="PANTHER" id="PTHR13451:SF0">
    <property type="entry name" value="CROSSOVER JUNCTION ENDONUCLEASE MUS81"/>
    <property type="match status" value="1"/>
</dbReference>
<evidence type="ECO:0000256" key="4">
    <source>
        <dbReference type="ARBA" id="ARBA00022722"/>
    </source>
</evidence>
<keyword evidence="17" id="KW-1185">Reference proteome</keyword>
<evidence type="ECO:0000256" key="1">
    <source>
        <dbReference type="ARBA" id="ARBA00001946"/>
    </source>
</evidence>
<comment type="subunit">
    <text evidence="13">Interacts with EME1.</text>
</comment>
<evidence type="ECO:0000256" key="2">
    <source>
        <dbReference type="ARBA" id="ARBA00004123"/>
    </source>
</evidence>
<feature type="compositionally biased region" description="Basic and acidic residues" evidence="14">
    <location>
        <begin position="1"/>
        <end position="11"/>
    </location>
</feature>
<evidence type="ECO:0000256" key="8">
    <source>
        <dbReference type="ARBA" id="ARBA00022801"/>
    </source>
</evidence>
<protein>
    <recommendedName>
        <fullName evidence="13">Crossover junction endonuclease MUS81</fullName>
        <ecNumber evidence="13">3.1.22.-</ecNumber>
    </recommendedName>
</protein>
<evidence type="ECO:0000259" key="15">
    <source>
        <dbReference type="Pfam" id="PF21136"/>
    </source>
</evidence>
<dbReference type="InterPro" id="IPR036388">
    <property type="entry name" value="WH-like_DNA-bd_sf"/>
</dbReference>
<dbReference type="Proteomes" id="UP001295444">
    <property type="component" value="Unassembled WGS sequence"/>
</dbReference>
<dbReference type="Gene3D" id="1.10.10.10">
    <property type="entry name" value="Winged helix-like DNA-binding domain superfamily/Winged helix DNA-binding domain"/>
    <property type="match status" value="1"/>
</dbReference>
<dbReference type="PANTHER" id="PTHR13451">
    <property type="entry name" value="CLASS II CROSSOVER JUNCTION ENDONUCLEASE MUS81"/>
    <property type="match status" value="1"/>
</dbReference>
<feature type="region of interest" description="Disordered" evidence="14">
    <location>
        <begin position="1"/>
        <end position="76"/>
    </location>
</feature>
<comment type="similarity">
    <text evidence="3 13">Belongs to the XPF family.</text>
</comment>
<dbReference type="GO" id="GO:0031573">
    <property type="term" value="P:mitotic intra-S DNA damage checkpoint signaling"/>
    <property type="evidence" value="ECO:0007669"/>
    <property type="project" value="TreeGrafter"/>
</dbReference>
<dbReference type="GO" id="GO:0048476">
    <property type="term" value="C:Holliday junction resolvase complex"/>
    <property type="evidence" value="ECO:0007669"/>
    <property type="project" value="UniProtKB-UniRule"/>
</dbReference>
<evidence type="ECO:0000256" key="9">
    <source>
        <dbReference type="ARBA" id="ARBA00022842"/>
    </source>
</evidence>
<feature type="non-terminal residue" evidence="16">
    <location>
        <position position="201"/>
    </location>
</feature>
<comment type="caution">
    <text evidence="16">The sequence shown here is derived from an EMBL/GenBank/DDBJ whole genome shotgun (WGS) entry which is preliminary data.</text>
</comment>
<dbReference type="CDD" id="cd21036">
    <property type="entry name" value="WH_MUS81"/>
    <property type="match status" value="1"/>
</dbReference>
<evidence type="ECO:0000256" key="10">
    <source>
        <dbReference type="ARBA" id="ARBA00023172"/>
    </source>
</evidence>
<name>A0AAD1X057_PELCU</name>
<proteinExistence type="inferred from homology"/>
<keyword evidence="9 13" id="KW-0460">Magnesium</keyword>
<evidence type="ECO:0000256" key="3">
    <source>
        <dbReference type="ARBA" id="ARBA00010015"/>
    </source>
</evidence>
<keyword evidence="8 13" id="KW-0378">Hydrolase</keyword>
<evidence type="ECO:0000256" key="11">
    <source>
        <dbReference type="ARBA" id="ARBA00023204"/>
    </source>
</evidence>
<dbReference type="InterPro" id="IPR033309">
    <property type="entry name" value="Mus81"/>
</dbReference>
<keyword evidence="12 13" id="KW-0539">Nucleus</keyword>
<dbReference type="AlphaFoldDB" id="A0AAD1X057"/>
<dbReference type="GO" id="GO:0008821">
    <property type="term" value="F:crossover junction DNA endonuclease activity"/>
    <property type="evidence" value="ECO:0007669"/>
    <property type="project" value="UniProtKB-UniRule"/>
</dbReference>
<dbReference type="GO" id="GO:0048257">
    <property type="term" value="F:3'-flap endonuclease activity"/>
    <property type="evidence" value="ECO:0007669"/>
    <property type="project" value="TreeGrafter"/>
</dbReference>
<evidence type="ECO:0000256" key="13">
    <source>
        <dbReference type="RuleBase" id="RU369042"/>
    </source>
</evidence>
<dbReference type="GO" id="GO:0003677">
    <property type="term" value="F:DNA binding"/>
    <property type="evidence" value="ECO:0007669"/>
    <property type="project" value="UniProtKB-UniRule"/>
</dbReference>
<dbReference type="GO" id="GO:0000712">
    <property type="term" value="P:resolution of meiotic recombination intermediates"/>
    <property type="evidence" value="ECO:0007669"/>
    <property type="project" value="TreeGrafter"/>
</dbReference>
<evidence type="ECO:0000313" key="16">
    <source>
        <dbReference type="EMBL" id="CAH2330083.1"/>
    </source>
</evidence>
<keyword evidence="10 13" id="KW-0233">DNA recombination</keyword>
<dbReference type="GO" id="GO:0046872">
    <property type="term" value="F:metal ion binding"/>
    <property type="evidence" value="ECO:0007669"/>
    <property type="project" value="UniProtKB-UniRule"/>
</dbReference>
<feature type="domain" description="MUS81 winged helix" evidence="15">
    <location>
        <begin position="77"/>
        <end position="154"/>
    </location>
</feature>
<dbReference type="InterPro" id="IPR047417">
    <property type="entry name" value="WHD_MUS81"/>
</dbReference>
<comment type="function">
    <text evidence="13">Interacts with EME1 to form a DNA structure-specific endonuclease with substrate preference for branched DNA structures with a 5'-end at the branch nick. Typical substrates include 3'-flap structures, D-loops, replication forks and nicked Holliday junctions. May be required in mitosis for the processing of stalled or collapsed replication fork intermediates. May be required in meiosis for the repair of meiosis-specific double strand breaks subsequent to single-end invasion (SEI).</text>
</comment>
<evidence type="ECO:0000256" key="12">
    <source>
        <dbReference type="ARBA" id="ARBA00023242"/>
    </source>
</evidence>
<keyword evidence="6 13" id="KW-0255">Endonuclease</keyword>
<sequence length="201" mass="22493">MLDQRLEKHYAENGPSAPIHSLPSCSSNSTKAREPKRASSPVPTESVLEAPHAESHQRPSPSKKKKSEGKKLREYVPQRRSGGYAVLITLYKNSQSSSYKGYMTKAELQREAQSLCDKSFILTDANNKYTAWSSVSTLIQKDLVIKTHSPASVEQVQKRLRLTPDVSQTQLGAKKVQKRLRLTPDVSQYKHATSIWNAICV</sequence>
<gene>
    <name evidence="16" type="ORF">PECUL_23A012634</name>
</gene>
<evidence type="ECO:0000256" key="5">
    <source>
        <dbReference type="ARBA" id="ARBA00022723"/>
    </source>
</evidence>
<dbReference type="Pfam" id="PF21136">
    <property type="entry name" value="WHD_MUS81"/>
    <property type="match status" value="1"/>
</dbReference>
<dbReference type="EC" id="3.1.22.-" evidence="13"/>
<evidence type="ECO:0000256" key="7">
    <source>
        <dbReference type="ARBA" id="ARBA00022763"/>
    </source>
</evidence>
<reference evidence="16" key="1">
    <citation type="submission" date="2022-03" db="EMBL/GenBank/DDBJ databases">
        <authorList>
            <person name="Alioto T."/>
            <person name="Alioto T."/>
            <person name="Gomez Garrido J."/>
        </authorList>
    </citation>
    <scope>NUCLEOTIDE SEQUENCE</scope>
</reference>
<dbReference type="FunFam" id="1.10.10.10:FF:000307">
    <property type="entry name" value="Crossover junction endonuclease MUS81"/>
    <property type="match status" value="1"/>
</dbReference>
<dbReference type="GO" id="GO:0006308">
    <property type="term" value="P:DNA catabolic process"/>
    <property type="evidence" value="ECO:0007669"/>
    <property type="project" value="UniProtKB-UniRule"/>
</dbReference>
<keyword evidence="11 13" id="KW-0234">DNA repair</keyword>
<comment type="cofactor">
    <cofactor evidence="1 13">
        <name>Mg(2+)</name>
        <dbReference type="ChEBI" id="CHEBI:18420"/>
    </cofactor>
</comment>
<evidence type="ECO:0000256" key="14">
    <source>
        <dbReference type="SAM" id="MobiDB-lite"/>
    </source>
</evidence>
<dbReference type="GO" id="GO:0000727">
    <property type="term" value="P:double-strand break repair via break-induced replication"/>
    <property type="evidence" value="ECO:0007669"/>
    <property type="project" value="UniProtKB-UniRule"/>
</dbReference>
<organism evidence="16 17">
    <name type="scientific">Pelobates cultripes</name>
    <name type="common">Western spadefoot toad</name>
    <dbReference type="NCBI Taxonomy" id="61616"/>
    <lineage>
        <taxon>Eukaryota</taxon>
        <taxon>Metazoa</taxon>
        <taxon>Chordata</taxon>
        <taxon>Craniata</taxon>
        <taxon>Vertebrata</taxon>
        <taxon>Euteleostomi</taxon>
        <taxon>Amphibia</taxon>
        <taxon>Batrachia</taxon>
        <taxon>Anura</taxon>
        <taxon>Pelobatoidea</taxon>
        <taxon>Pelobatidae</taxon>
        <taxon>Pelobates</taxon>
    </lineage>
</organism>
<dbReference type="GO" id="GO:0005634">
    <property type="term" value="C:nucleus"/>
    <property type="evidence" value="ECO:0007669"/>
    <property type="project" value="UniProtKB-SubCell"/>
</dbReference>
<comment type="subcellular location">
    <subcellularLocation>
        <location evidence="2 13">Nucleus</location>
    </subcellularLocation>
</comment>